<gene>
    <name evidence="8" type="primary">era</name>
    <name evidence="13" type="ordered locus">Btus_0775</name>
</gene>
<dbReference type="Proteomes" id="UP000002368">
    <property type="component" value="Chromosome"/>
</dbReference>
<dbReference type="InterPro" id="IPR004044">
    <property type="entry name" value="KH_dom_type_2"/>
</dbReference>
<dbReference type="RefSeq" id="WP_013074826.1">
    <property type="nucleotide sequence ID" value="NC_014098.1"/>
</dbReference>
<dbReference type="NCBIfam" id="TIGR00436">
    <property type="entry name" value="era"/>
    <property type="match status" value="1"/>
</dbReference>
<dbReference type="GO" id="GO:0043024">
    <property type="term" value="F:ribosomal small subunit binding"/>
    <property type="evidence" value="ECO:0007669"/>
    <property type="project" value="TreeGrafter"/>
</dbReference>
<dbReference type="NCBIfam" id="NF000908">
    <property type="entry name" value="PRK00089.1"/>
    <property type="match status" value="1"/>
</dbReference>
<dbReference type="Gene3D" id="3.40.50.300">
    <property type="entry name" value="P-loop containing nucleotide triphosphate hydrolases"/>
    <property type="match status" value="1"/>
</dbReference>
<comment type="subcellular location">
    <subcellularLocation>
        <location evidence="8">Cytoplasm</location>
    </subcellularLocation>
    <subcellularLocation>
        <location evidence="8">Cell membrane</location>
        <topology evidence="8">Peripheral membrane protein</topology>
    </subcellularLocation>
</comment>
<evidence type="ECO:0000256" key="4">
    <source>
        <dbReference type="ARBA" id="ARBA00022741"/>
    </source>
</evidence>
<evidence type="ECO:0000256" key="2">
    <source>
        <dbReference type="ARBA" id="ARBA00020484"/>
    </source>
</evidence>
<keyword evidence="8" id="KW-1003">Cell membrane</keyword>
<dbReference type="GO" id="GO:0000028">
    <property type="term" value="P:ribosomal small subunit assembly"/>
    <property type="evidence" value="ECO:0007669"/>
    <property type="project" value="TreeGrafter"/>
</dbReference>
<dbReference type="InterPro" id="IPR009019">
    <property type="entry name" value="KH_sf_prok-type"/>
</dbReference>
<evidence type="ECO:0000256" key="1">
    <source>
        <dbReference type="ARBA" id="ARBA00007921"/>
    </source>
</evidence>
<accession>D5WVC4</accession>
<dbReference type="EMBL" id="CP002017">
    <property type="protein sequence ID" value="ADG05534.1"/>
    <property type="molecule type" value="Genomic_DNA"/>
</dbReference>
<evidence type="ECO:0000313" key="13">
    <source>
        <dbReference type="EMBL" id="ADG05534.1"/>
    </source>
</evidence>
<dbReference type="CDD" id="cd22534">
    <property type="entry name" value="KH-II_Era"/>
    <property type="match status" value="1"/>
</dbReference>
<evidence type="ECO:0000256" key="10">
    <source>
        <dbReference type="RuleBase" id="RU003761"/>
    </source>
</evidence>
<keyword evidence="6 8" id="KW-0342">GTP-binding</keyword>
<comment type="function">
    <text evidence="8">An essential GTPase that binds both GDP and GTP, with rapid nucleotide exchange. Plays a role in 16S rRNA processing and 30S ribosomal subunit biogenesis and possibly also in cell cycle regulation and energy metabolism.</text>
</comment>
<feature type="domain" description="Era-type G" evidence="12">
    <location>
        <begin position="8"/>
        <end position="175"/>
    </location>
</feature>
<dbReference type="FunFam" id="3.40.50.300:FF:000094">
    <property type="entry name" value="GTPase Era"/>
    <property type="match status" value="1"/>
</dbReference>
<dbReference type="OrthoDB" id="9805918at2"/>
<evidence type="ECO:0000256" key="5">
    <source>
        <dbReference type="ARBA" id="ARBA00022884"/>
    </source>
</evidence>
<dbReference type="PROSITE" id="PS50823">
    <property type="entry name" value="KH_TYPE_2"/>
    <property type="match status" value="1"/>
</dbReference>
<dbReference type="InterPro" id="IPR005225">
    <property type="entry name" value="Small_GTP-bd"/>
</dbReference>
<evidence type="ECO:0000256" key="6">
    <source>
        <dbReference type="ARBA" id="ARBA00023134"/>
    </source>
</evidence>
<keyword evidence="4 8" id="KW-0547">Nucleotide-binding</keyword>
<keyword evidence="14" id="KW-1185">Reference proteome</keyword>
<feature type="binding site" evidence="8">
    <location>
        <begin position="63"/>
        <end position="67"/>
    </location>
    <ligand>
        <name>GTP</name>
        <dbReference type="ChEBI" id="CHEBI:37565"/>
    </ligand>
</feature>
<dbReference type="PRINTS" id="PR00326">
    <property type="entry name" value="GTP1OBG"/>
</dbReference>
<dbReference type="GO" id="GO:0070181">
    <property type="term" value="F:small ribosomal subunit rRNA binding"/>
    <property type="evidence" value="ECO:0007669"/>
    <property type="project" value="UniProtKB-UniRule"/>
</dbReference>
<dbReference type="eggNOG" id="COG1159">
    <property type="taxonomic scope" value="Bacteria"/>
</dbReference>
<dbReference type="SUPFAM" id="SSF52540">
    <property type="entry name" value="P-loop containing nucleoside triphosphate hydrolases"/>
    <property type="match status" value="1"/>
</dbReference>
<protein>
    <recommendedName>
        <fullName evidence="2 8">GTPase Era</fullName>
    </recommendedName>
</protein>
<evidence type="ECO:0000256" key="8">
    <source>
        <dbReference type="HAMAP-Rule" id="MF_00367"/>
    </source>
</evidence>
<keyword evidence="5 8" id="KW-0694">RNA-binding</keyword>
<dbReference type="HOGENOM" id="CLU_038009_1_0_9"/>
<feature type="region of interest" description="G4" evidence="9">
    <location>
        <begin position="125"/>
        <end position="128"/>
    </location>
</feature>
<dbReference type="FunFam" id="3.30.300.20:FF:000003">
    <property type="entry name" value="GTPase Era"/>
    <property type="match status" value="1"/>
</dbReference>
<evidence type="ECO:0000259" key="12">
    <source>
        <dbReference type="PROSITE" id="PS51713"/>
    </source>
</evidence>
<dbReference type="PROSITE" id="PS51713">
    <property type="entry name" value="G_ERA"/>
    <property type="match status" value="1"/>
</dbReference>
<dbReference type="InterPro" id="IPR015946">
    <property type="entry name" value="KH_dom-like_a/b"/>
</dbReference>
<dbReference type="PANTHER" id="PTHR42698">
    <property type="entry name" value="GTPASE ERA"/>
    <property type="match status" value="1"/>
</dbReference>
<dbReference type="KEGG" id="bts:Btus_0775"/>
<keyword evidence="7 8" id="KW-0472">Membrane</keyword>
<evidence type="ECO:0000256" key="3">
    <source>
        <dbReference type="ARBA" id="ARBA00022517"/>
    </source>
</evidence>
<name>D5WVC4_KYRT2</name>
<keyword evidence="3 8" id="KW-0690">Ribosome biogenesis</keyword>
<dbReference type="GO" id="GO:0005525">
    <property type="term" value="F:GTP binding"/>
    <property type="evidence" value="ECO:0007669"/>
    <property type="project" value="UniProtKB-UniRule"/>
</dbReference>
<dbReference type="InterPro" id="IPR027417">
    <property type="entry name" value="P-loop_NTPase"/>
</dbReference>
<feature type="region of interest" description="G1" evidence="9">
    <location>
        <begin position="16"/>
        <end position="23"/>
    </location>
</feature>
<dbReference type="Gene3D" id="3.30.300.20">
    <property type="match status" value="1"/>
</dbReference>
<dbReference type="InterPro" id="IPR005662">
    <property type="entry name" value="GTPase_Era-like"/>
</dbReference>
<dbReference type="AlphaFoldDB" id="D5WVC4"/>
<dbReference type="SUPFAM" id="SSF54814">
    <property type="entry name" value="Prokaryotic type KH domain (KH-domain type II)"/>
    <property type="match status" value="1"/>
</dbReference>
<dbReference type="InterPro" id="IPR006073">
    <property type="entry name" value="GTP-bd"/>
</dbReference>
<evidence type="ECO:0000256" key="7">
    <source>
        <dbReference type="ARBA" id="ARBA00023136"/>
    </source>
</evidence>
<dbReference type="NCBIfam" id="TIGR00231">
    <property type="entry name" value="small_GTP"/>
    <property type="match status" value="1"/>
</dbReference>
<dbReference type="STRING" id="562970.Btus_0775"/>
<reference evidence="13 14" key="1">
    <citation type="journal article" date="2011" name="Stand. Genomic Sci.">
        <title>Complete genome sequence of the thermophilic, hydrogen-oxidizing Bacillus tusciae type strain (T2) and reclassification in the new genus, Kyrpidia gen. nov. as Kyrpidia tusciae comb. nov. and emendation of the family Alicyclobacillaceae da Costa and Rainey, 2010.</title>
        <authorList>
            <person name="Klenk H.P."/>
            <person name="Lapidus A."/>
            <person name="Chertkov O."/>
            <person name="Copeland A."/>
            <person name="Del Rio T.G."/>
            <person name="Nolan M."/>
            <person name="Lucas S."/>
            <person name="Chen F."/>
            <person name="Tice H."/>
            <person name="Cheng J.F."/>
            <person name="Han C."/>
            <person name="Bruce D."/>
            <person name="Goodwin L."/>
            <person name="Pitluck S."/>
            <person name="Pati A."/>
            <person name="Ivanova N."/>
            <person name="Mavromatis K."/>
            <person name="Daum C."/>
            <person name="Chen A."/>
            <person name="Palaniappan K."/>
            <person name="Chang Y.J."/>
            <person name="Land M."/>
            <person name="Hauser L."/>
            <person name="Jeffries C.D."/>
            <person name="Detter J.C."/>
            <person name="Rohde M."/>
            <person name="Abt B."/>
            <person name="Pukall R."/>
            <person name="Goker M."/>
            <person name="Bristow J."/>
            <person name="Markowitz V."/>
            <person name="Hugenholtz P."/>
            <person name="Eisen J.A."/>
        </authorList>
    </citation>
    <scope>NUCLEOTIDE SEQUENCE [LARGE SCALE GENOMIC DNA]</scope>
    <source>
        <strain evidence="13 14">DSM 2912</strain>
    </source>
</reference>
<dbReference type="GO" id="GO:0005886">
    <property type="term" value="C:plasma membrane"/>
    <property type="evidence" value="ECO:0007669"/>
    <property type="project" value="UniProtKB-SubCell"/>
</dbReference>
<feature type="binding site" evidence="8">
    <location>
        <begin position="125"/>
        <end position="128"/>
    </location>
    <ligand>
        <name>GTP</name>
        <dbReference type="ChEBI" id="CHEBI:37565"/>
    </ligand>
</feature>
<feature type="region of interest" description="G5" evidence="9">
    <location>
        <begin position="154"/>
        <end position="156"/>
    </location>
</feature>
<dbReference type="GO" id="GO:0003924">
    <property type="term" value="F:GTPase activity"/>
    <property type="evidence" value="ECO:0007669"/>
    <property type="project" value="UniProtKB-UniRule"/>
</dbReference>
<dbReference type="HAMAP" id="MF_00367">
    <property type="entry name" value="GTPase_Era"/>
    <property type="match status" value="1"/>
</dbReference>
<evidence type="ECO:0000256" key="9">
    <source>
        <dbReference type="PROSITE-ProRule" id="PRU01050"/>
    </source>
</evidence>
<dbReference type="CDD" id="cd04163">
    <property type="entry name" value="Era"/>
    <property type="match status" value="1"/>
</dbReference>
<dbReference type="PANTHER" id="PTHR42698:SF1">
    <property type="entry name" value="GTPASE ERA, MITOCHONDRIAL"/>
    <property type="match status" value="1"/>
</dbReference>
<comment type="similarity">
    <text evidence="1 8 9 10">Belongs to the TRAFAC class TrmE-Era-EngA-EngB-Septin-like GTPase superfamily. Era GTPase family.</text>
</comment>
<organism evidence="13 14">
    <name type="scientific">Kyrpidia tusciae (strain DSM 2912 / NBRC 15312 / T2)</name>
    <name type="common">Bacillus tusciae</name>
    <dbReference type="NCBI Taxonomy" id="562970"/>
    <lineage>
        <taxon>Bacteria</taxon>
        <taxon>Bacillati</taxon>
        <taxon>Bacillota</taxon>
        <taxon>Bacilli</taxon>
        <taxon>Bacillales</taxon>
        <taxon>Alicyclobacillaceae</taxon>
        <taxon>Kyrpidia</taxon>
    </lineage>
</organism>
<proteinExistence type="inferred from homology"/>
<keyword evidence="8" id="KW-0963">Cytoplasm</keyword>
<feature type="region of interest" description="G3" evidence="9">
    <location>
        <begin position="63"/>
        <end position="66"/>
    </location>
</feature>
<keyword evidence="8" id="KW-0699">rRNA-binding</keyword>
<feature type="region of interest" description="G2" evidence="9">
    <location>
        <begin position="42"/>
        <end position="46"/>
    </location>
</feature>
<feature type="domain" description="KH type-2" evidence="11">
    <location>
        <begin position="206"/>
        <end position="283"/>
    </location>
</feature>
<dbReference type="Pfam" id="PF07650">
    <property type="entry name" value="KH_2"/>
    <property type="match status" value="1"/>
</dbReference>
<evidence type="ECO:0000259" key="11">
    <source>
        <dbReference type="PROSITE" id="PS50823"/>
    </source>
</evidence>
<evidence type="ECO:0000313" key="14">
    <source>
        <dbReference type="Proteomes" id="UP000002368"/>
    </source>
</evidence>
<dbReference type="Pfam" id="PF01926">
    <property type="entry name" value="MMR_HSR1"/>
    <property type="match status" value="1"/>
</dbReference>
<dbReference type="GO" id="GO:0005829">
    <property type="term" value="C:cytosol"/>
    <property type="evidence" value="ECO:0007669"/>
    <property type="project" value="TreeGrafter"/>
</dbReference>
<sequence>MADSSGFRSGFAALVGRPNVGKSTLLNRLIGTKIAIMSDKPQTTRNRIRGVLTRENGQVIFLDTPGVHRPKHRLGDYMNRLALATLQEVDLVLFVIDVTSKFGPGEQVILDHLQGVETPVFLVINKIDLVSPEELLPMIDEHRKRYPFREVVPVSAVKGTNLDRLEERIFATLPQGPAYYPADQVTDHPESFIVAELVREQVLNLTREEVPHSVAVTVEEITPRENGLLYIRAVVVTEKESQKAILIGREGGMLKRVGQRARREIEALLGSRVYLDLWVKVKKDWRNREPILRNFGYVDD</sequence>
<comment type="subunit">
    <text evidence="8">Monomer.</text>
</comment>
<feature type="binding site" evidence="8">
    <location>
        <begin position="16"/>
        <end position="23"/>
    </location>
    <ligand>
        <name>GTP</name>
        <dbReference type="ChEBI" id="CHEBI:37565"/>
    </ligand>
</feature>
<dbReference type="InterPro" id="IPR030388">
    <property type="entry name" value="G_ERA_dom"/>
</dbReference>